<name>A0A0E9PLI7_ANGAN</name>
<dbReference type="AlphaFoldDB" id="A0A0E9PLI7"/>
<dbReference type="EMBL" id="GBXM01103637">
    <property type="protein sequence ID" value="JAH04940.1"/>
    <property type="molecule type" value="Transcribed_RNA"/>
</dbReference>
<proteinExistence type="predicted"/>
<sequence length="54" mass="6046">MKQNKMCRCLGLTVSTHDKLSSVDLHESQWGLILRGKAKGNKGQPNYYGCSLHL</sequence>
<organism evidence="1">
    <name type="scientific">Anguilla anguilla</name>
    <name type="common">European freshwater eel</name>
    <name type="synonym">Muraena anguilla</name>
    <dbReference type="NCBI Taxonomy" id="7936"/>
    <lineage>
        <taxon>Eukaryota</taxon>
        <taxon>Metazoa</taxon>
        <taxon>Chordata</taxon>
        <taxon>Craniata</taxon>
        <taxon>Vertebrata</taxon>
        <taxon>Euteleostomi</taxon>
        <taxon>Actinopterygii</taxon>
        <taxon>Neopterygii</taxon>
        <taxon>Teleostei</taxon>
        <taxon>Anguilliformes</taxon>
        <taxon>Anguillidae</taxon>
        <taxon>Anguilla</taxon>
    </lineage>
</organism>
<reference evidence="1" key="2">
    <citation type="journal article" date="2015" name="Fish Shellfish Immunol.">
        <title>Early steps in the European eel (Anguilla anguilla)-Vibrio vulnificus interaction in the gills: Role of the RtxA13 toxin.</title>
        <authorList>
            <person name="Callol A."/>
            <person name="Pajuelo D."/>
            <person name="Ebbesson L."/>
            <person name="Teles M."/>
            <person name="MacKenzie S."/>
            <person name="Amaro C."/>
        </authorList>
    </citation>
    <scope>NUCLEOTIDE SEQUENCE</scope>
</reference>
<accession>A0A0E9PLI7</accession>
<dbReference type="EMBL" id="GBXM01095169">
    <property type="protein sequence ID" value="JAH13408.1"/>
    <property type="molecule type" value="Transcribed_RNA"/>
</dbReference>
<reference evidence="1" key="1">
    <citation type="submission" date="2014-11" db="EMBL/GenBank/DDBJ databases">
        <authorList>
            <person name="Amaro Gonzalez C."/>
        </authorList>
    </citation>
    <scope>NUCLEOTIDE SEQUENCE</scope>
</reference>
<evidence type="ECO:0000313" key="1">
    <source>
        <dbReference type="EMBL" id="JAH04940.1"/>
    </source>
</evidence>
<dbReference type="EMBL" id="GBXM01102508">
    <property type="protein sequence ID" value="JAH06069.1"/>
    <property type="molecule type" value="Transcribed_RNA"/>
</dbReference>
<protein>
    <submittedName>
        <fullName evidence="1">Uncharacterized protein</fullName>
    </submittedName>
</protein>